<accession>A0A9N9KYD2</accession>
<dbReference type="Proteomes" id="UP000696280">
    <property type="component" value="Unassembled WGS sequence"/>
</dbReference>
<comment type="caution">
    <text evidence="1">The sequence shown here is derived from an EMBL/GenBank/DDBJ whole genome shotgun (WGS) entry which is preliminary data.</text>
</comment>
<proteinExistence type="predicted"/>
<gene>
    <name evidence="1" type="ORF">HYFRA_00011883</name>
</gene>
<protein>
    <submittedName>
        <fullName evidence="1">Uncharacterized protein</fullName>
    </submittedName>
</protein>
<name>A0A9N9KYD2_9HELO</name>
<sequence>MVKITGTEHSSSNNPSPPFKFLPRNAKFHIMGLEHSVAWYSNISASSYAIISAAISAR</sequence>
<evidence type="ECO:0000313" key="1">
    <source>
        <dbReference type="EMBL" id="CAG8956099.1"/>
    </source>
</evidence>
<keyword evidence="2" id="KW-1185">Reference proteome</keyword>
<reference evidence="1" key="1">
    <citation type="submission" date="2021-07" db="EMBL/GenBank/DDBJ databases">
        <authorList>
            <person name="Durling M."/>
        </authorList>
    </citation>
    <scope>NUCLEOTIDE SEQUENCE</scope>
</reference>
<evidence type="ECO:0000313" key="2">
    <source>
        <dbReference type="Proteomes" id="UP000696280"/>
    </source>
</evidence>
<dbReference type="EMBL" id="CAJVRL010000068">
    <property type="protein sequence ID" value="CAG8956099.1"/>
    <property type="molecule type" value="Genomic_DNA"/>
</dbReference>
<dbReference type="AlphaFoldDB" id="A0A9N9KYD2"/>
<organism evidence="1 2">
    <name type="scientific">Hymenoscyphus fraxineus</name>
    <dbReference type="NCBI Taxonomy" id="746836"/>
    <lineage>
        <taxon>Eukaryota</taxon>
        <taxon>Fungi</taxon>
        <taxon>Dikarya</taxon>
        <taxon>Ascomycota</taxon>
        <taxon>Pezizomycotina</taxon>
        <taxon>Leotiomycetes</taxon>
        <taxon>Helotiales</taxon>
        <taxon>Helotiaceae</taxon>
        <taxon>Hymenoscyphus</taxon>
    </lineage>
</organism>